<dbReference type="Proteomes" id="UP001158576">
    <property type="component" value="Chromosome PAR"/>
</dbReference>
<sequence>MPLKISHLAGHIFRQFYEYFSESLSNASEASWEELELFIIEKYLNTGKLQAIENREKWNLLISFAQNCDEKLFSFVSKLAVKSSKVTFAAALGEDEEKL</sequence>
<evidence type="ECO:0000313" key="2">
    <source>
        <dbReference type="Proteomes" id="UP001158576"/>
    </source>
</evidence>
<reference evidence="1 2" key="1">
    <citation type="submission" date="2021-04" db="EMBL/GenBank/DDBJ databases">
        <authorList>
            <person name="Bliznina A."/>
        </authorList>
    </citation>
    <scope>NUCLEOTIDE SEQUENCE [LARGE SCALE GENOMIC DNA]</scope>
</reference>
<gene>
    <name evidence="1" type="ORF">OKIOD_LOCUS1716</name>
</gene>
<protein>
    <submittedName>
        <fullName evidence="1">Oidioi.mRNA.OKI2018_I69.PAR.g10158.t1.cds</fullName>
    </submittedName>
</protein>
<accession>A0ABN7RPD9</accession>
<proteinExistence type="predicted"/>
<keyword evidence="2" id="KW-1185">Reference proteome</keyword>
<evidence type="ECO:0000313" key="1">
    <source>
        <dbReference type="EMBL" id="CAG5082570.1"/>
    </source>
</evidence>
<name>A0ABN7RPD9_OIKDI</name>
<organism evidence="1 2">
    <name type="scientific">Oikopleura dioica</name>
    <name type="common">Tunicate</name>
    <dbReference type="NCBI Taxonomy" id="34765"/>
    <lineage>
        <taxon>Eukaryota</taxon>
        <taxon>Metazoa</taxon>
        <taxon>Chordata</taxon>
        <taxon>Tunicata</taxon>
        <taxon>Appendicularia</taxon>
        <taxon>Copelata</taxon>
        <taxon>Oikopleuridae</taxon>
        <taxon>Oikopleura</taxon>
    </lineage>
</organism>
<dbReference type="EMBL" id="OU015568">
    <property type="protein sequence ID" value="CAG5082570.1"/>
    <property type="molecule type" value="Genomic_DNA"/>
</dbReference>